<sequence>MLPEKQKSETKRVLKEYIDTLLIIPSSTELEPLLEKLEELHASIWRQTTTLAAENLDSELRSLFVGSVVEIINISLEREIIALRFRIPDPIWSSLLLLSALGMFAFGYQTGITDYRKIFELPLLPIAFSLVIVLIADLNSSGVQRRFKVTQLPLLEVKKLMDKDLY</sequence>
<dbReference type="Proteomes" id="UP001597374">
    <property type="component" value="Unassembled WGS sequence"/>
</dbReference>
<protein>
    <submittedName>
        <fullName evidence="2">Uncharacterized protein</fullName>
    </submittedName>
</protein>
<keyword evidence="3" id="KW-1185">Reference proteome</keyword>
<reference evidence="3" key="1">
    <citation type="journal article" date="2019" name="Int. J. Syst. Evol. Microbiol.">
        <title>The Global Catalogue of Microorganisms (GCM) 10K type strain sequencing project: providing services to taxonomists for standard genome sequencing and annotation.</title>
        <authorList>
            <consortium name="The Broad Institute Genomics Platform"/>
            <consortium name="The Broad Institute Genome Sequencing Center for Infectious Disease"/>
            <person name="Wu L."/>
            <person name="Ma J."/>
        </authorList>
    </citation>
    <scope>NUCLEOTIDE SEQUENCE [LARGE SCALE GENOMIC DNA]</scope>
    <source>
        <strain evidence="3">CGMCC 4.1782</strain>
    </source>
</reference>
<feature type="transmembrane region" description="Helical" evidence="1">
    <location>
        <begin position="91"/>
        <end position="109"/>
    </location>
</feature>
<keyword evidence="1" id="KW-0472">Membrane</keyword>
<dbReference type="EMBL" id="JBHUIM010000001">
    <property type="protein sequence ID" value="MFD2246465.1"/>
    <property type="molecule type" value="Genomic_DNA"/>
</dbReference>
<gene>
    <name evidence="2" type="ORF">ACFSKP_09385</name>
</gene>
<accession>A0ABW5CWM8</accession>
<organism evidence="2 3">
    <name type="scientific">Pontibacter ruber</name>
    <dbReference type="NCBI Taxonomy" id="1343895"/>
    <lineage>
        <taxon>Bacteria</taxon>
        <taxon>Pseudomonadati</taxon>
        <taxon>Bacteroidota</taxon>
        <taxon>Cytophagia</taxon>
        <taxon>Cytophagales</taxon>
        <taxon>Hymenobacteraceae</taxon>
        <taxon>Pontibacter</taxon>
    </lineage>
</organism>
<name>A0ABW5CWM8_9BACT</name>
<comment type="caution">
    <text evidence="2">The sequence shown here is derived from an EMBL/GenBank/DDBJ whole genome shotgun (WGS) entry which is preliminary data.</text>
</comment>
<evidence type="ECO:0000256" key="1">
    <source>
        <dbReference type="SAM" id="Phobius"/>
    </source>
</evidence>
<evidence type="ECO:0000313" key="2">
    <source>
        <dbReference type="EMBL" id="MFD2246465.1"/>
    </source>
</evidence>
<keyword evidence="1" id="KW-0812">Transmembrane</keyword>
<feature type="transmembrane region" description="Helical" evidence="1">
    <location>
        <begin position="121"/>
        <end position="138"/>
    </location>
</feature>
<evidence type="ECO:0000313" key="3">
    <source>
        <dbReference type="Proteomes" id="UP001597374"/>
    </source>
</evidence>
<keyword evidence="1" id="KW-1133">Transmembrane helix</keyword>
<dbReference type="RefSeq" id="WP_250428247.1">
    <property type="nucleotide sequence ID" value="NZ_JALPRR010000001.1"/>
</dbReference>
<proteinExistence type="predicted"/>